<feature type="short sequence motif" description="'HIGH' region" evidence="7">
    <location>
        <begin position="8"/>
        <end position="18"/>
    </location>
</feature>
<dbReference type="GO" id="GO:0008270">
    <property type="term" value="F:zinc ion binding"/>
    <property type="evidence" value="ECO:0007669"/>
    <property type="project" value="InterPro"/>
</dbReference>
<evidence type="ECO:0000256" key="5">
    <source>
        <dbReference type="ARBA" id="ARBA00022917"/>
    </source>
</evidence>
<dbReference type="InterPro" id="IPR020058">
    <property type="entry name" value="Glu/Gln-tRNA-synth_Ib_cat-dom"/>
</dbReference>
<dbReference type="SUPFAM" id="SSF48163">
    <property type="entry name" value="An anticodon-binding domain of class I aminoacyl-tRNA synthetases"/>
    <property type="match status" value="1"/>
</dbReference>
<evidence type="ECO:0000256" key="1">
    <source>
        <dbReference type="ARBA" id="ARBA00007894"/>
    </source>
</evidence>
<dbReference type="PANTHER" id="PTHR43311:SF2">
    <property type="entry name" value="GLUTAMATE--TRNA LIGASE, MITOCHONDRIAL-RELATED"/>
    <property type="match status" value="1"/>
</dbReference>
<comment type="catalytic activity">
    <reaction evidence="7">
        <text>tRNA(Glu) + L-glutamate + ATP = L-glutamyl-tRNA(Glu) + AMP + diphosphate</text>
        <dbReference type="Rhea" id="RHEA:23540"/>
        <dbReference type="Rhea" id="RHEA-COMP:9663"/>
        <dbReference type="Rhea" id="RHEA-COMP:9680"/>
        <dbReference type="ChEBI" id="CHEBI:29985"/>
        <dbReference type="ChEBI" id="CHEBI:30616"/>
        <dbReference type="ChEBI" id="CHEBI:33019"/>
        <dbReference type="ChEBI" id="CHEBI:78442"/>
        <dbReference type="ChEBI" id="CHEBI:78520"/>
        <dbReference type="ChEBI" id="CHEBI:456215"/>
        <dbReference type="EC" id="6.1.1.17"/>
    </reaction>
</comment>
<keyword evidence="6 7" id="KW-0030">Aminoacyl-tRNA synthetase</keyword>
<dbReference type="EC" id="6.1.1.17" evidence="7"/>
<dbReference type="SUPFAM" id="SSF52374">
    <property type="entry name" value="Nucleotidylyl transferase"/>
    <property type="match status" value="1"/>
</dbReference>
<dbReference type="InterPro" id="IPR049940">
    <property type="entry name" value="GluQ/Sye"/>
</dbReference>
<organism evidence="10 11">
    <name type="scientific">Candidatus Uhrbacteria bacterium GW2011_GWC2_53_7</name>
    <dbReference type="NCBI Taxonomy" id="1618986"/>
    <lineage>
        <taxon>Bacteria</taxon>
        <taxon>Candidatus Uhriibacteriota</taxon>
    </lineage>
</organism>
<evidence type="ECO:0000256" key="3">
    <source>
        <dbReference type="ARBA" id="ARBA00022741"/>
    </source>
</evidence>
<dbReference type="GO" id="GO:0005524">
    <property type="term" value="F:ATP binding"/>
    <property type="evidence" value="ECO:0007669"/>
    <property type="project" value="UniProtKB-UniRule"/>
</dbReference>
<comment type="caution">
    <text evidence="10">The sequence shown here is derived from an EMBL/GenBank/DDBJ whole genome shotgun (WGS) entry which is preliminary data.</text>
</comment>
<dbReference type="GO" id="GO:0005737">
    <property type="term" value="C:cytoplasm"/>
    <property type="evidence" value="ECO:0007669"/>
    <property type="project" value="UniProtKB-SubCell"/>
</dbReference>
<dbReference type="HAMAP" id="MF_00022">
    <property type="entry name" value="Glu_tRNA_synth_type1"/>
    <property type="match status" value="1"/>
</dbReference>
<keyword evidence="7" id="KW-0963">Cytoplasm</keyword>
<dbReference type="Pfam" id="PF19269">
    <property type="entry name" value="Anticodon_2"/>
    <property type="match status" value="1"/>
</dbReference>
<comment type="subunit">
    <text evidence="7">Monomer.</text>
</comment>
<gene>
    <name evidence="7" type="primary">gltX</name>
    <name evidence="10" type="ORF">UY82_C0014G0009</name>
</gene>
<dbReference type="Gene3D" id="1.10.10.350">
    <property type="match status" value="1"/>
</dbReference>
<dbReference type="InterPro" id="IPR045462">
    <property type="entry name" value="aa-tRNA-synth_I_cd-bd"/>
</dbReference>
<dbReference type="PRINTS" id="PR00987">
    <property type="entry name" value="TRNASYNTHGLU"/>
</dbReference>
<dbReference type="FunFam" id="3.40.50.620:FF:000045">
    <property type="entry name" value="Glutamate--tRNA ligase, mitochondrial"/>
    <property type="match status" value="1"/>
</dbReference>
<dbReference type="EMBL" id="LCRN01000014">
    <property type="protein sequence ID" value="KKW36726.1"/>
    <property type="molecule type" value="Genomic_DNA"/>
</dbReference>
<dbReference type="CDD" id="cd00808">
    <property type="entry name" value="GluRS_core"/>
    <property type="match status" value="1"/>
</dbReference>
<proteinExistence type="inferred from homology"/>
<comment type="subcellular location">
    <subcellularLocation>
        <location evidence="7">Cytoplasm</location>
    </subcellularLocation>
</comment>
<reference evidence="10 11" key="1">
    <citation type="journal article" date="2015" name="Nature">
        <title>rRNA introns, odd ribosomes, and small enigmatic genomes across a large radiation of phyla.</title>
        <authorList>
            <person name="Brown C.T."/>
            <person name="Hug L.A."/>
            <person name="Thomas B.C."/>
            <person name="Sharon I."/>
            <person name="Castelle C.J."/>
            <person name="Singh A."/>
            <person name="Wilkins M.J."/>
            <person name="Williams K.H."/>
            <person name="Banfield J.F."/>
        </authorList>
    </citation>
    <scope>NUCLEOTIDE SEQUENCE [LARGE SCALE GENOMIC DNA]</scope>
</reference>
<evidence type="ECO:0000256" key="4">
    <source>
        <dbReference type="ARBA" id="ARBA00022840"/>
    </source>
</evidence>
<feature type="domain" description="Aminoacyl-tRNA synthetase class I anticodon-binding" evidence="9">
    <location>
        <begin position="360"/>
        <end position="489"/>
    </location>
</feature>
<evidence type="ECO:0000313" key="10">
    <source>
        <dbReference type="EMBL" id="KKW36726.1"/>
    </source>
</evidence>
<evidence type="ECO:0000313" key="11">
    <source>
        <dbReference type="Proteomes" id="UP000033865"/>
    </source>
</evidence>
<keyword evidence="5 7" id="KW-0648">Protein biosynthesis</keyword>
<dbReference type="PATRIC" id="fig|1618986.3.peg.181"/>
<dbReference type="GO" id="GO:0004818">
    <property type="term" value="F:glutamate-tRNA ligase activity"/>
    <property type="evidence" value="ECO:0007669"/>
    <property type="project" value="UniProtKB-UniRule"/>
</dbReference>
<dbReference type="PANTHER" id="PTHR43311">
    <property type="entry name" value="GLUTAMATE--TRNA LIGASE"/>
    <property type="match status" value="1"/>
</dbReference>
<dbReference type="NCBIfam" id="TIGR00464">
    <property type="entry name" value="gltX_bact"/>
    <property type="match status" value="1"/>
</dbReference>
<dbReference type="GO" id="GO:0000049">
    <property type="term" value="F:tRNA binding"/>
    <property type="evidence" value="ECO:0007669"/>
    <property type="project" value="InterPro"/>
</dbReference>
<comment type="similarity">
    <text evidence="1 7">Belongs to the class-I aminoacyl-tRNA synthetase family. Glutamate--tRNA ligase type 1 subfamily.</text>
</comment>
<feature type="domain" description="Glutamyl/glutaminyl-tRNA synthetase class Ib catalytic" evidence="8">
    <location>
        <begin position="2"/>
        <end position="326"/>
    </location>
</feature>
<comment type="function">
    <text evidence="7">Catalyzes the attachment of glutamate to tRNA(Glu) in a two-step reaction: glutamate is first activated by ATP to form Glu-AMP and then transferred to the acceptor end of tRNA(Glu).</text>
</comment>
<feature type="binding site" evidence="7">
    <location>
        <position position="260"/>
    </location>
    <ligand>
        <name>ATP</name>
        <dbReference type="ChEBI" id="CHEBI:30616"/>
    </ligand>
</feature>
<dbReference type="InterPro" id="IPR001412">
    <property type="entry name" value="aa-tRNA-synth_I_CS"/>
</dbReference>
<feature type="short sequence motif" description="'KMSKS' region" evidence="7">
    <location>
        <begin position="257"/>
        <end position="261"/>
    </location>
</feature>
<keyword evidence="3 7" id="KW-0547">Nucleotide-binding</keyword>
<dbReference type="InterPro" id="IPR014729">
    <property type="entry name" value="Rossmann-like_a/b/a_fold"/>
</dbReference>
<dbReference type="Proteomes" id="UP000033865">
    <property type="component" value="Unassembled WGS sequence"/>
</dbReference>
<evidence type="ECO:0000256" key="2">
    <source>
        <dbReference type="ARBA" id="ARBA00022598"/>
    </source>
</evidence>
<accession>A0A0G1Y0J2</accession>
<evidence type="ECO:0000259" key="9">
    <source>
        <dbReference type="Pfam" id="PF19269"/>
    </source>
</evidence>
<dbReference type="Gene3D" id="3.40.50.620">
    <property type="entry name" value="HUPs"/>
    <property type="match status" value="1"/>
</dbReference>
<evidence type="ECO:0000256" key="6">
    <source>
        <dbReference type="ARBA" id="ARBA00023146"/>
    </source>
</evidence>
<evidence type="ECO:0000256" key="7">
    <source>
        <dbReference type="HAMAP-Rule" id="MF_00022"/>
    </source>
</evidence>
<dbReference type="InterPro" id="IPR020751">
    <property type="entry name" value="aa-tRNA-synth_I_codon-bd_sub2"/>
</dbReference>
<dbReference type="AlphaFoldDB" id="A0A0G1Y0J2"/>
<dbReference type="InterPro" id="IPR008925">
    <property type="entry name" value="aa_tRNA-synth_I_cd-bd_sf"/>
</dbReference>
<keyword evidence="2 7" id="KW-0436">Ligase</keyword>
<dbReference type="InterPro" id="IPR004527">
    <property type="entry name" value="Glu-tRNA-ligase_bac/mito"/>
</dbReference>
<dbReference type="InterPro" id="IPR033910">
    <property type="entry name" value="GluRS_core"/>
</dbReference>
<sequence>MIRTRFAPSPTGFLHIGGLRTALYAYFFARQNGGKMILRIEDTDKEREVEGAVGALIKTLHHMGIEYDEGLKIGPNHLGAVSIGDHGPYVQSERLPIYREQVDRLLVEDHAYHCFCTFERLAEMREIQKRSKQQPKYDRHCLNLSAETIKAKLDANEPHVVRMKIPEGETVVEDVVYGKMVFPNADLDDQVLLKSDGYPTYHLAVVVDDHLMEVSHVLRGEDWLSSTPKHLILYKMFGWTPTVFAHLPNLLAENKKKLSKRQNDVAVEDFLNRGYLPEALNNFVATLGFNPKSDQEIYSMDELIRLFDLTKVNRGGAVVNYEKLDWMNARYLREMDLDRLVRVLAVLVESERGSGFVEGKTERFQRIVSVERGRLTRLNDILERLPMYEDAGDYSVDLLVWKKADREDAKLRLEEVLALLEPLEESNFASVDQLEARLKTHIEGNRLSTGNVLWPLRVALSGQKNSPSPFELAWVFGKIETLKRLKTALKKLS</sequence>
<dbReference type="InterPro" id="IPR000924">
    <property type="entry name" value="Glu/Gln-tRNA-synth"/>
</dbReference>
<dbReference type="GO" id="GO:0006424">
    <property type="term" value="P:glutamyl-tRNA aminoacylation"/>
    <property type="evidence" value="ECO:0007669"/>
    <property type="project" value="UniProtKB-UniRule"/>
</dbReference>
<protein>
    <recommendedName>
        <fullName evidence="7">Glutamate--tRNA ligase</fullName>
        <ecNumber evidence="7">6.1.1.17</ecNumber>
    </recommendedName>
    <alternativeName>
        <fullName evidence="7">Glutamyl-tRNA synthetase</fullName>
        <shortName evidence="7">GluRS</shortName>
    </alternativeName>
</protein>
<comment type="caution">
    <text evidence="7">Lacks conserved residue(s) required for the propagation of feature annotation.</text>
</comment>
<dbReference type="PROSITE" id="PS00178">
    <property type="entry name" value="AA_TRNA_LIGASE_I"/>
    <property type="match status" value="1"/>
</dbReference>
<evidence type="ECO:0000259" key="8">
    <source>
        <dbReference type="Pfam" id="PF00749"/>
    </source>
</evidence>
<keyword evidence="4 7" id="KW-0067">ATP-binding</keyword>
<dbReference type="Pfam" id="PF00749">
    <property type="entry name" value="tRNA-synt_1c"/>
    <property type="match status" value="1"/>
</dbReference>
<name>A0A0G1Y0J2_9BACT</name>